<organism evidence="11">
    <name type="scientific">Oppiella nova</name>
    <dbReference type="NCBI Taxonomy" id="334625"/>
    <lineage>
        <taxon>Eukaryota</taxon>
        <taxon>Metazoa</taxon>
        <taxon>Ecdysozoa</taxon>
        <taxon>Arthropoda</taxon>
        <taxon>Chelicerata</taxon>
        <taxon>Arachnida</taxon>
        <taxon>Acari</taxon>
        <taxon>Acariformes</taxon>
        <taxon>Sarcoptiformes</taxon>
        <taxon>Oribatida</taxon>
        <taxon>Brachypylina</taxon>
        <taxon>Oppioidea</taxon>
        <taxon>Oppiidae</taxon>
        <taxon>Oppiella</taxon>
    </lineage>
</organism>
<evidence type="ECO:0000256" key="2">
    <source>
        <dbReference type="ARBA" id="ARBA00004496"/>
    </source>
</evidence>
<feature type="transmembrane region" description="Helical" evidence="8">
    <location>
        <begin position="646"/>
        <end position="672"/>
    </location>
</feature>
<keyword evidence="12" id="KW-1185">Reference proteome</keyword>
<evidence type="ECO:0000259" key="9">
    <source>
        <dbReference type="Pfam" id="PF00326"/>
    </source>
</evidence>
<comment type="similarity">
    <text evidence="3">Belongs to the peptidase S9C family.</text>
</comment>
<proteinExistence type="inferred from homology"/>
<sequence length="688" mass="77044">MAVVRKGSKDPESGKLKQWLEIWDQTSKVKSIDINAMDEHSALVLEPTFGRIQWSPNGKQLLYVADYKPPKAQSYYKKVSKKSDNSVKESDTRGQEFVYREDWGECFDGITHTVIAVLDVENDFKIRTIEMPGYSLGQPFWTDSTGNTIGFVGFVEEPRRLGLVFCMNRKSSVFTVDLRAEKSVPVMVCGSEPTHISSPRPLPDGTGFVYLEDSWGGPHGKARHLMRYNFESKTSEVVVDSNGRREIIDTTEGPRYGKVCTIFTPISGVELLDNPFTTSGKYLVINSFTELEFKICLVELKTGRLIPIEFPRPSASILDFKDNVLVVSGSAIDQKPNVFIGKLNDNDVESPVEWVEVETNSKDSLKDITVESYWIPSDDRTKLLPTILVSPKQVAQQPAPTIVIPHGGPHSILHNTYGIYPALFARIGLKTLIVNYRGSLGVDEGFVNDLIGHVGDKDVKDMIKAIDYMSDKNLVDRQQLSLFGGSHGGFMVTHLSGQYAHWDWKACVTRNPVVNLATKMDGTDIPDWGYVEAFGKPDVFAFDKVLDPMTAEVMIKKSPTNWIHNVKVPTLMMLGRKDRRVPMTQGLSYYRVLKARGVKTECHVYDDKHDLQKVDVDGDVAINACLWILHHLKLMAPKSTYSTESLLLVIIILLLLLLADVLMESPLILLLICPSVVDLKYVLGAALW</sequence>
<comment type="catalytic activity">
    <reaction evidence="1">
        <text>Cleavage of an N-acetyl or N-formyl amino acid from the N-terminus of a polypeptide.</text>
        <dbReference type="EC" id="3.4.19.1"/>
    </reaction>
</comment>
<name>A0A7R9LMC6_9ACAR</name>
<dbReference type="GO" id="GO:0004252">
    <property type="term" value="F:serine-type endopeptidase activity"/>
    <property type="evidence" value="ECO:0007669"/>
    <property type="project" value="InterPro"/>
</dbReference>
<dbReference type="GO" id="GO:0005737">
    <property type="term" value="C:cytoplasm"/>
    <property type="evidence" value="ECO:0007669"/>
    <property type="project" value="UniProtKB-SubCell"/>
</dbReference>
<evidence type="ECO:0000256" key="4">
    <source>
        <dbReference type="ARBA" id="ARBA00011881"/>
    </source>
</evidence>
<keyword evidence="8" id="KW-0472">Membrane</keyword>
<dbReference type="SUPFAM" id="SSF82171">
    <property type="entry name" value="DPP6 N-terminal domain-like"/>
    <property type="match status" value="1"/>
</dbReference>
<comment type="subunit">
    <text evidence="4">Homotetramer.</text>
</comment>
<dbReference type="GO" id="GO:0006508">
    <property type="term" value="P:proteolysis"/>
    <property type="evidence" value="ECO:0007669"/>
    <property type="project" value="InterPro"/>
</dbReference>
<dbReference type="PANTHER" id="PTHR42776:SF4">
    <property type="entry name" value="ACYLAMINO-ACID-RELEASING ENZYME"/>
    <property type="match status" value="1"/>
</dbReference>
<dbReference type="InterPro" id="IPR045550">
    <property type="entry name" value="AARE_N"/>
</dbReference>
<dbReference type="InterPro" id="IPR001375">
    <property type="entry name" value="Peptidase_S9_cat"/>
</dbReference>
<evidence type="ECO:0000259" key="10">
    <source>
        <dbReference type="Pfam" id="PF19283"/>
    </source>
</evidence>
<dbReference type="InterPro" id="IPR029058">
    <property type="entry name" value="AB_hydrolase_fold"/>
</dbReference>
<evidence type="ECO:0000256" key="3">
    <source>
        <dbReference type="ARBA" id="ARBA00010040"/>
    </source>
</evidence>
<evidence type="ECO:0000256" key="6">
    <source>
        <dbReference type="ARBA" id="ARBA00022490"/>
    </source>
</evidence>
<dbReference type="OrthoDB" id="416344at2759"/>
<evidence type="ECO:0000256" key="7">
    <source>
        <dbReference type="ARBA" id="ARBA00022801"/>
    </source>
</evidence>
<keyword evidence="8" id="KW-1133">Transmembrane helix</keyword>
<evidence type="ECO:0000256" key="1">
    <source>
        <dbReference type="ARBA" id="ARBA00000721"/>
    </source>
</evidence>
<feature type="domain" description="Peptidase S9 prolyl oligopeptidase catalytic" evidence="9">
    <location>
        <begin position="422"/>
        <end position="632"/>
    </location>
</feature>
<dbReference type="GO" id="GO:0008242">
    <property type="term" value="F:omega peptidase activity"/>
    <property type="evidence" value="ECO:0007669"/>
    <property type="project" value="UniProtKB-EC"/>
</dbReference>
<evidence type="ECO:0000313" key="11">
    <source>
        <dbReference type="EMBL" id="CAD7644266.1"/>
    </source>
</evidence>
<dbReference type="Pfam" id="PF19283">
    <property type="entry name" value="APEH_N"/>
    <property type="match status" value="1"/>
</dbReference>
<protein>
    <recommendedName>
        <fullName evidence="5">acylaminoacyl-peptidase</fullName>
        <ecNumber evidence="5">3.4.19.1</ecNumber>
    </recommendedName>
</protein>
<reference evidence="11" key="1">
    <citation type="submission" date="2020-11" db="EMBL/GenBank/DDBJ databases">
        <authorList>
            <person name="Tran Van P."/>
        </authorList>
    </citation>
    <scope>NUCLEOTIDE SEQUENCE</scope>
</reference>
<comment type="subcellular location">
    <subcellularLocation>
        <location evidence="2">Cytoplasm</location>
    </subcellularLocation>
</comment>
<feature type="domain" description="Acylamino-acid-releasing enzyme N-terminal" evidence="10">
    <location>
        <begin position="18"/>
        <end position="363"/>
    </location>
</feature>
<dbReference type="Pfam" id="PF00326">
    <property type="entry name" value="Peptidase_S9"/>
    <property type="match status" value="1"/>
</dbReference>
<gene>
    <name evidence="11" type="ORF">ONB1V03_LOCUS4577</name>
</gene>
<keyword evidence="6" id="KW-0963">Cytoplasm</keyword>
<dbReference type="Gene3D" id="3.40.50.1820">
    <property type="entry name" value="alpha/beta hydrolase"/>
    <property type="match status" value="1"/>
</dbReference>
<dbReference type="AlphaFoldDB" id="A0A7R9LMC6"/>
<dbReference type="EMBL" id="OC916434">
    <property type="protein sequence ID" value="CAD7644266.1"/>
    <property type="molecule type" value="Genomic_DNA"/>
</dbReference>
<dbReference type="EC" id="3.4.19.1" evidence="5"/>
<accession>A0A7R9LMC6</accession>
<evidence type="ECO:0000256" key="8">
    <source>
        <dbReference type="SAM" id="Phobius"/>
    </source>
</evidence>
<dbReference type="InterPro" id="IPR002471">
    <property type="entry name" value="Pept_S9_AS"/>
</dbReference>
<dbReference type="EMBL" id="CAJPVJ010001609">
    <property type="protein sequence ID" value="CAG2165031.1"/>
    <property type="molecule type" value="Genomic_DNA"/>
</dbReference>
<dbReference type="SUPFAM" id="SSF53474">
    <property type="entry name" value="alpha/beta-Hydrolases"/>
    <property type="match status" value="1"/>
</dbReference>
<dbReference type="PROSITE" id="PS00708">
    <property type="entry name" value="PRO_ENDOPEP_SER"/>
    <property type="match status" value="1"/>
</dbReference>
<keyword evidence="7" id="KW-0378">Hydrolase</keyword>
<dbReference type="PANTHER" id="PTHR42776">
    <property type="entry name" value="SERINE PEPTIDASE S9 FAMILY MEMBER"/>
    <property type="match status" value="1"/>
</dbReference>
<evidence type="ECO:0000313" key="12">
    <source>
        <dbReference type="Proteomes" id="UP000728032"/>
    </source>
</evidence>
<dbReference type="Proteomes" id="UP000728032">
    <property type="component" value="Unassembled WGS sequence"/>
</dbReference>
<keyword evidence="8" id="KW-0812">Transmembrane</keyword>
<evidence type="ECO:0000256" key="5">
    <source>
        <dbReference type="ARBA" id="ARBA00012917"/>
    </source>
</evidence>